<organism evidence="1 2">
    <name type="scientific">Verticiella sediminum</name>
    <dbReference type="NCBI Taxonomy" id="1247510"/>
    <lineage>
        <taxon>Bacteria</taxon>
        <taxon>Pseudomonadati</taxon>
        <taxon>Pseudomonadota</taxon>
        <taxon>Betaproteobacteria</taxon>
        <taxon>Burkholderiales</taxon>
        <taxon>Alcaligenaceae</taxon>
        <taxon>Verticiella</taxon>
    </lineage>
</organism>
<proteinExistence type="predicted"/>
<dbReference type="GO" id="GO:0032259">
    <property type="term" value="P:methylation"/>
    <property type="evidence" value="ECO:0007669"/>
    <property type="project" value="UniProtKB-KW"/>
</dbReference>
<dbReference type="RefSeq" id="WP_143949764.1">
    <property type="nucleotide sequence ID" value="NZ_BAABMB010000006.1"/>
</dbReference>
<dbReference type="CDD" id="cd02440">
    <property type="entry name" value="AdoMet_MTases"/>
    <property type="match status" value="1"/>
</dbReference>
<accession>A0A556AFC2</accession>
<dbReference type="EMBL" id="VLTJ01000035">
    <property type="protein sequence ID" value="TSH91592.1"/>
    <property type="molecule type" value="Genomic_DNA"/>
</dbReference>
<dbReference type="AlphaFoldDB" id="A0A556AFC2"/>
<keyword evidence="2" id="KW-1185">Reference proteome</keyword>
<dbReference type="OrthoDB" id="7558956at2"/>
<evidence type="ECO:0000313" key="1">
    <source>
        <dbReference type="EMBL" id="TSH91592.1"/>
    </source>
</evidence>
<name>A0A556AFC2_9BURK</name>
<dbReference type="SUPFAM" id="SSF53335">
    <property type="entry name" value="S-adenosyl-L-methionine-dependent methyltransferases"/>
    <property type="match status" value="1"/>
</dbReference>
<dbReference type="GO" id="GO:0008168">
    <property type="term" value="F:methyltransferase activity"/>
    <property type="evidence" value="ECO:0007669"/>
    <property type="project" value="UniProtKB-KW"/>
</dbReference>
<dbReference type="Gene3D" id="3.40.50.150">
    <property type="entry name" value="Vaccinia Virus protein VP39"/>
    <property type="match status" value="1"/>
</dbReference>
<keyword evidence="1" id="KW-0489">Methyltransferase</keyword>
<dbReference type="InterPro" id="IPR029063">
    <property type="entry name" value="SAM-dependent_MTases_sf"/>
</dbReference>
<comment type="caution">
    <text evidence="1">The sequence shown here is derived from an EMBL/GenBank/DDBJ whole genome shotgun (WGS) entry which is preliminary data.</text>
</comment>
<dbReference type="Proteomes" id="UP000318405">
    <property type="component" value="Unassembled WGS sequence"/>
</dbReference>
<evidence type="ECO:0000313" key="2">
    <source>
        <dbReference type="Proteomes" id="UP000318405"/>
    </source>
</evidence>
<reference evidence="1 2" key="1">
    <citation type="submission" date="2019-07" db="EMBL/GenBank/DDBJ databases">
        <title>Qingshengfaniella alkalisoli gen. nov., sp. nov., isolated from saline soil.</title>
        <authorList>
            <person name="Xu L."/>
            <person name="Huang X.-X."/>
            <person name="Sun J.-Q."/>
        </authorList>
    </citation>
    <scope>NUCLEOTIDE SEQUENCE [LARGE SCALE GENOMIC DNA]</scope>
    <source>
        <strain evidence="1 2">DSM 27279</strain>
    </source>
</reference>
<protein>
    <submittedName>
        <fullName evidence="1">Class I SAM-dependent methyltransferase</fullName>
    </submittedName>
</protein>
<sequence length="271" mass="30177">MSSSPIFRRIAALQRGLPWGRVLDAGTGVHSLRWVSGLQTEAWTAVTASEGMARQVRTAVRRAMRTQDRIVEGDWTDPGLLAGETFDTVLADYLLGAVDGFAPYFQSRLFERLRPLVGRRLYVVGLQPYVPGFPQDEAGRMVVEMGRARDACLLLAGERTYREYPLDWVLRALAQAGFRVIGHDRFPIRYGRTYIDAQIDMCEARLPRLVDAGLAASMQAYLHALRERAHALHDRLGGLAHGFDYVAAAEPLPLPPSDACVQQKDQVCNLL</sequence>
<gene>
    <name evidence="1" type="ORF">FOZ76_18500</name>
</gene>
<keyword evidence="1" id="KW-0808">Transferase</keyword>